<dbReference type="Gene3D" id="3.40.225.10">
    <property type="entry name" value="Class II aldolase/adducin N-terminal domain"/>
    <property type="match status" value="1"/>
</dbReference>
<dbReference type="OrthoDB" id="191080at2759"/>
<proteinExistence type="inferred from homology"/>
<evidence type="ECO:0000313" key="4">
    <source>
        <dbReference type="Proteomes" id="UP000054047"/>
    </source>
</evidence>
<dbReference type="Pfam" id="PF00596">
    <property type="entry name" value="Aldolase_II"/>
    <property type="match status" value="1"/>
</dbReference>
<gene>
    <name evidence="3" type="ORF">ANCDUO_25234</name>
</gene>
<name>A0A0C2BLR6_9BILA</name>
<dbReference type="GO" id="GO:0046570">
    <property type="term" value="F:methylthioribulose 1-phosphate dehydratase activity"/>
    <property type="evidence" value="ECO:0007669"/>
    <property type="project" value="TreeGrafter"/>
</dbReference>
<dbReference type="PANTHER" id="PTHR10640:SF7">
    <property type="entry name" value="METHYLTHIORIBULOSE-1-PHOSPHATE DEHYDRATASE"/>
    <property type="match status" value="1"/>
</dbReference>
<dbReference type="Proteomes" id="UP000054047">
    <property type="component" value="Unassembled WGS sequence"/>
</dbReference>
<dbReference type="SUPFAM" id="SSF53639">
    <property type="entry name" value="AraD/HMP-PK domain-like"/>
    <property type="match status" value="1"/>
</dbReference>
<protein>
    <recommendedName>
        <fullName evidence="2">Class II aldolase/adducin N-terminal domain-containing protein</fullName>
    </recommendedName>
</protein>
<dbReference type="InterPro" id="IPR036409">
    <property type="entry name" value="Aldolase_II/adducin_N_sf"/>
</dbReference>
<reference evidence="3 4" key="1">
    <citation type="submission" date="2013-12" db="EMBL/GenBank/DDBJ databases">
        <title>Draft genome of the parsitic nematode Ancylostoma duodenale.</title>
        <authorList>
            <person name="Mitreva M."/>
        </authorList>
    </citation>
    <scope>NUCLEOTIDE SEQUENCE [LARGE SCALE GENOMIC DNA]</scope>
    <source>
        <strain evidence="3 4">Zhejiang</strain>
    </source>
</reference>
<organism evidence="3 4">
    <name type="scientific">Ancylostoma duodenale</name>
    <dbReference type="NCBI Taxonomy" id="51022"/>
    <lineage>
        <taxon>Eukaryota</taxon>
        <taxon>Metazoa</taxon>
        <taxon>Ecdysozoa</taxon>
        <taxon>Nematoda</taxon>
        <taxon>Chromadorea</taxon>
        <taxon>Rhabditida</taxon>
        <taxon>Rhabditina</taxon>
        <taxon>Rhabditomorpha</taxon>
        <taxon>Strongyloidea</taxon>
        <taxon>Ancylostomatidae</taxon>
        <taxon>Ancylostomatinae</taxon>
        <taxon>Ancylostoma</taxon>
    </lineage>
</organism>
<evidence type="ECO:0000256" key="1">
    <source>
        <dbReference type="ARBA" id="ARBA00006274"/>
    </source>
</evidence>
<sequence>PAMEECLKTHQRSCAVLVRNHGLFVWGSTWEKAKVMTECIDYLLDLAIDMIKHEIPLVKEESHKL</sequence>
<dbReference type="GO" id="GO:0005737">
    <property type="term" value="C:cytoplasm"/>
    <property type="evidence" value="ECO:0007669"/>
    <property type="project" value="TreeGrafter"/>
</dbReference>
<dbReference type="AlphaFoldDB" id="A0A0C2BLR6"/>
<dbReference type="EMBL" id="KN775907">
    <property type="protein sequence ID" value="KIH44738.1"/>
    <property type="molecule type" value="Genomic_DNA"/>
</dbReference>
<comment type="similarity">
    <text evidence="1">Belongs to the aldolase class II family. Adducin subfamily.</text>
</comment>
<feature type="domain" description="Class II aldolase/adducin N-terminal" evidence="2">
    <location>
        <begin position="3"/>
        <end position="47"/>
    </location>
</feature>
<evidence type="ECO:0000259" key="2">
    <source>
        <dbReference type="Pfam" id="PF00596"/>
    </source>
</evidence>
<dbReference type="PANTHER" id="PTHR10640">
    <property type="entry name" value="METHYLTHIORIBULOSE-1-PHOSPHATE DEHYDRATASE"/>
    <property type="match status" value="1"/>
</dbReference>
<feature type="non-terminal residue" evidence="3">
    <location>
        <position position="1"/>
    </location>
</feature>
<dbReference type="GO" id="GO:0019509">
    <property type="term" value="P:L-methionine salvage from methylthioadenosine"/>
    <property type="evidence" value="ECO:0007669"/>
    <property type="project" value="TreeGrafter"/>
</dbReference>
<evidence type="ECO:0000313" key="3">
    <source>
        <dbReference type="EMBL" id="KIH44738.1"/>
    </source>
</evidence>
<keyword evidence="4" id="KW-1185">Reference proteome</keyword>
<dbReference type="InterPro" id="IPR001303">
    <property type="entry name" value="Aldolase_II/adducin_N"/>
</dbReference>
<accession>A0A0C2BLR6</accession>